<keyword evidence="2" id="KW-1185">Reference proteome</keyword>
<evidence type="ECO:0000313" key="2">
    <source>
        <dbReference type="Proteomes" id="UP000616151"/>
    </source>
</evidence>
<evidence type="ECO:0000313" key="1">
    <source>
        <dbReference type="EMBL" id="MBK1870582.1"/>
    </source>
</evidence>
<dbReference type="EMBL" id="JAENHL010000008">
    <property type="protein sequence ID" value="MBK1870582.1"/>
    <property type="molecule type" value="Genomic_DNA"/>
</dbReference>
<reference evidence="1" key="1">
    <citation type="submission" date="2021-01" db="EMBL/GenBank/DDBJ databases">
        <authorList>
            <person name="Sun Q."/>
        </authorList>
    </citation>
    <scope>NUCLEOTIDE SEQUENCE</scope>
    <source>
        <strain evidence="1">YIM B02566</strain>
    </source>
</reference>
<sequence>MSKLWPFLAVIVAAWIFPATPRFVLAHDWYGYTADPVYQSNCCGGHDCAPVDPAWVSEVREGYRLTMTVDQARTVNPDAQAPVDAVVPWKRIQSPPEAEHPFYACIYDMDRTAPRYGVICFFATPVM</sequence>
<dbReference type="Proteomes" id="UP000616151">
    <property type="component" value="Unassembled WGS sequence"/>
</dbReference>
<protein>
    <submittedName>
        <fullName evidence="1">Uncharacterized protein</fullName>
    </submittedName>
</protein>
<organism evidence="1 2">
    <name type="scientific">Taklimakanibacter albus</name>
    <dbReference type="NCBI Taxonomy" id="2800327"/>
    <lineage>
        <taxon>Bacteria</taxon>
        <taxon>Pseudomonadati</taxon>
        <taxon>Pseudomonadota</taxon>
        <taxon>Alphaproteobacteria</taxon>
        <taxon>Hyphomicrobiales</taxon>
        <taxon>Aestuariivirgaceae</taxon>
        <taxon>Taklimakanibacter</taxon>
    </lineage>
</organism>
<name>A0ACC5RD83_9HYPH</name>
<gene>
    <name evidence="1" type="ORF">JHL16_29730</name>
</gene>
<comment type="caution">
    <text evidence="1">The sequence shown here is derived from an EMBL/GenBank/DDBJ whole genome shotgun (WGS) entry which is preliminary data.</text>
</comment>
<proteinExistence type="predicted"/>
<accession>A0ACC5RD83</accession>